<keyword evidence="13" id="KW-0560">Oxidoreductase</keyword>
<dbReference type="CDD" id="cd03467">
    <property type="entry name" value="Rieske"/>
    <property type="match status" value="1"/>
</dbReference>
<evidence type="ECO:0000256" key="2">
    <source>
        <dbReference type="ARBA" id="ARBA00004651"/>
    </source>
</evidence>
<evidence type="ECO:0000256" key="19">
    <source>
        <dbReference type="ARBA" id="ARBA00032409"/>
    </source>
</evidence>
<comment type="caution">
    <text evidence="22">The sequence shown here is derived from an EMBL/GenBank/DDBJ whole genome shotgun (WGS) entry which is preliminary data.</text>
</comment>
<evidence type="ECO:0000256" key="5">
    <source>
        <dbReference type="ARBA" id="ARBA00022448"/>
    </source>
</evidence>
<dbReference type="PANTHER" id="PTHR10134">
    <property type="entry name" value="CYTOCHROME B-C1 COMPLEX SUBUNIT RIESKE, MITOCHONDRIAL"/>
    <property type="match status" value="1"/>
</dbReference>
<evidence type="ECO:0000256" key="3">
    <source>
        <dbReference type="ARBA" id="ARBA00010651"/>
    </source>
</evidence>
<gene>
    <name evidence="22" type="ORF">DMH04_18335</name>
</gene>
<feature type="domain" description="Rieske" evidence="21">
    <location>
        <begin position="260"/>
        <end position="352"/>
    </location>
</feature>
<evidence type="ECO:0000256" key="4">
    <source>
        <dbReference type="ARBA" id="ARBA00015816"/>
    </source>
</evidence>
<keyword evidence="6" id="KW-1003">Cell membrane</keyword>
<keyword evidence="11" id="KW-0249">Electron transport</keyword>
<name>A0A428ZBA1_KIBAR</name>
<evidence type="ECO:0000256" key="15">
    <source>
        <dbReference type="ARBA" id="ARBA00023014"/>
    </source>
</evidence>
<reference evidence="22 23" key="1">
    <citation type="submission" date="2018-05" db="EMBL/GenBank/DDBJ databases">
        <title>Evolution of GPA BGCs.</title>
        <authorList>
            <person name="Waglechner N."/>
            <person name="Wright G.D."/>
        </authorList>
    </citation>
    <scope>NUCLEOTIDE SEQUENCE [LARGE SCALE GENOMIC DNA]</scope>
    <source>
        <strain evidence="22 23">A82846</strain>
    </source>
</reference>
<dbReference type="GO" id="GO:0004497">
    <property type="term" value="F:monooxygenase activity"/>
    <property type="evidence" value="ECO:0007669"/>
    <property type="project" value="UniProtKB-ARBA"/>
</dbReference>
<evidence type="ECO:0000256" key="7">
    <source>
        <dbReference type="ARBA" id="ARBA00022660"/>
    </source>
</evidence>
<comment type="subcellular location">
    <subcellularLocation>
        <location evidence="2">Cell membrane</location>
        <topology evidence="2">Multi-pass membrane protein</topology>
    </subcellularLocation>
</comment>
<keyword evidence="10" id="KW-0479">Metal-binding</keyword>
<evidence type="ECO:0000256" key="12">
    <source>
        <dbReference type="ARBA" id="ARBA00022989"/>
    </source>
</evidence>
<evidence type="ECO:0000313" key="22">
    <source>
        <dbReference type="EMBL" id="RSM85248.1"/>
    </source>
</evidence>
<comment type="similarity">
    <text evidence="3">Belongs to the Rieske iron-sulfur protein family.</text>
</comment>
<dbReference type="GO" id="GO:0005886">
    <property type="term" value="C:plasma membrane"/>
    <property type="evidence" value="ECO:0007669"/>
    <property type="project" value="UniProtKB-SubCell"/>
</dbReference>
<dbReference type="GO" id="GO:0046872">
    <property type="term" value="F:metal ion binding"/>
    <property type="evidence" value="ECO:0007669"/>
    <property type="project" value="UniProtKB-KW"/>
</dbReference>
<dbReference type="InterPro" id="IPR017941">
    <property type="entry name" value="Rieske_2Fe-2S"/>
</dbReference>
<keyword evidence="7" id="KW-0679">Respiratory chain</keyword>
<dbReference type="InterPro" id="IPR014349">
    <property type="entry name" value="Rieske_Fe-S_prot"/>
</dbReference>
<dbReference type="OrthoDB" id="9802613at2"/>
<keyword evidence="5" id="KW-0813">Transport</keyword>
<accession>A0A428ZBA1</accession>
<keyword evidence="14" id="KW-0408">Iron</keyword>
<evidence type="ECO:0000256" key="17">
    <source>
        <dbReference type="ARBA" id="ARBA00023157"/>
    </source>
</evidence>
<keyword evidence="17" id="KW-1015">Disulfide bond</keyword>
<evidence type="ECO:0000256" key="6">
    <source>
        <dbReference type="ARBA" id="ARBA00022475"/>
    </source>
</evidence>
<dbReference type="GO" id="GO:0016705">
    <property type="term" value="F:oxidoreductase activity, acting on paired donors, with incorporation or reduction of molecular oxygen"/>
    <property type="evidence" value="ECO:0007669"/>
    <property type="project" value="UniProtKB-ARBA"/>
</dbReference>
<feature type="transmembrane region" description="Helical" evidence="20">
    <location>
        <begin position="159"/>
        <end position="184"/>
    </location>
</feature>
<evidence type="ECO:0000256" key="10">
    <source>
        <dbReference type="ARBA" id="ARBA00022723"/>
    </source>
</evidence>
<comment type="function">
    <text evidence="1">Iron-sulfur subunit of the cytochrome bc1 complex, an essential component of the respiratory electron transport chain required for ATP synthesis. The bc1 complex catalyzes the oxidation of menaquinol and the reduction of cytochrome c in the respiratory chain. The bc1 complex operates through a Q-cycle mechanism that couples electron transfer to generation of the proton gradient that drives ATP synthesis.</text>
</comment>
<evidence type="ECO:0000256" key="1">
    <source>
        <dbReference type="ARBA" id="ARBA00002494"/>
    </source>
</evidence>
<dbReference type="AlphaFoldDB" id="A0A428ZBA1"/>
<evidence type="ECO:0000256" key="8">
    <source>
        <dbReference type="ARBA" id="ARBA00022692"/>
    </source>
</evidence>
<dbReference type="SUPFAM" id="SSF50022">
    <property type="entry name" value="ISP domain"/>
    <property type="match status" value="1"/>
</dbReference>
<keyword evidence="8 20" id="KW-0812">Transmembrane</keyword>
<dbReference type="EMBL" id="QHKI01000013">
    <property type="protein sequence ID" value="RSM85248.1"/>
    <property type="molecule type" value="Genomic_DNA"/>
</dbReference>
<dbReference type="Pfam" id="PF19297">
    <property type="entry name" value="QcrA_N"/>
    <property type="match status" value="1"/>
</dbReference>
<dbReference type="InterPro" id="IPR045603">
    <property type="entry name" value="QcrA_N"/>
</dbReference>
<evidence type="ECO:0000256" key="9">
    <source>
        <dbReference type="ARBA" id="ARBA00022714"/>
    </source>
</evidence>
<evidence type="ECO:0000256" key="18">
    <source>
        <dbReference type="ARBA" id="ARBA00029586"/>
    </source>
</evidence>
<dbReference type="Gene3D" id="2.102.10.10">
    <property type="entry name" value="Rieske [2Fe-2S] iron-sulphur domain"/>
    <property type="match status" value="1"/>
</dbReference>
<feature type="transmembrane region" description="Helical" evidence="20">
    <location>
        <begin position="89"/>
        <end position="110"/>
    </location>
</feature>
<protein>
    <recommendedName>
        <fullName evidence="4">Cytochrome bc1 complex Rieske iron-sulfur subunit</fullName>
    </recommendedName>
    <alternativeName>
        <fullName evidence="18">Cytochrome bc1 reductase complex subunit QcrA</fullName>
    </alternativeName>
    <alternativeName>
        <fullName evidence="19">Rieske iron-sulfur protein</fullName>
    </alternativeName>
</protein>
<evidence type="ECO:0000256" key="11">
    <source>
        <dbReference type="ARBA" id="ARBA00022982"/>
    </source>
</evidence>
<evidence type="ECO:0000313" key="23">
    <source>
        <dbReference type="Proteomes" id="UP000287547"/>
    </source>
</evidence>
<dbReference type="PROSITE" id="PS51296">
    <property type="entry name" value="RIESKE"/>
    <property type="match status" value="1"/>
</dbReference>
<dbReference type="RefSeq" id="WP_037267632.1">
    <property type="nucleotide sequence ID" value="NZ_QHKI01000013.1"/>
</dbReference>
<sequence length="369" mass="40382">MPDKESKPTNDTDSVRLAAKRDDVELVRYSDPWPVPATRAERRARRHVLAWFGLSVASGLAFVCCYLFWPSAYVQPGMPGHDWYVLYTPMLGLTLGTALLSIFVGLVLYVKRFMPKELAVQQRHDEPSAEIDQQTAVAVLDDAGKQSGLKKSTVNRRTWMGRAVGAAAGVAGVGAGIAVAGSFVKNPWTHPASPESLWHTGWAPIDGEKVYLRMDVADPHAVVLVRPADLVAGSMATVVPFRESERGDHEQLLAATRRADNPAMLFRFRPEDPVVSSAGREQFHFGDFYAYSKLCTHLGCPASLFEMQTNRLVCPCHQSQFDLNAGARPVFGPAARALPQLPITIDEDGYFIATGDFSAPVGPGFWELG</sequence>
<organism evidence="22 23">
    <name type="scientific">Kibdelosporangium aridum</name>
    <dbReference type="NCBI Taxonomy" id="2030"/>
    <lineage>
        <taxon>Bacteria</taxon>
        <taxon>Bacillati</taxon>
        <taxon>Actinomycetota</taxon>
        <taxon>Actinomycetes</taxon>
        <taxon>Pseudonocardiales</taxon>
        <taxon>Pseudonocardiaceae</taxon>
        <taxon>Kibdelosporangium</taxon>
    </lineage>
</organism>
<keyword evidence="15" id="KW-0411">Iron-sulfur</keyword>
<evidence type="ECO:0000256" key="14">
    <source>
        <dbReference type="ARBA" id="ARBA00023004"/>
    </source>
</evidence>
<evidence type="ECO:0000259" key="21">
    <source>
        <dbReference type="PROSITE" id="PS51296"/>
    </source>
</evidence>
<keyword evidence="16 20" id="KW-0472">Membrane</keyword>
<evidence type="ECO:0000256" key="13">
    <source>
        <dbReference type="ARBA" id="ARBA00023002"/>
    </source>
</evidence>
<dbReference type="Pfam" id="PF00355">
    <property type="entry name" value="Rieske"/>
    <property type="match status" value="1"/>
</dbReference>
<dbReference type="GO" id="GO:0051537">
    <property type="term" value="F:2 iron, 2 sulfur cluster binding"/>
    <property type="evidence" value="ECO:0007669"/>
    <property type="project" value="UniProtKB-KW"/>
</dbReference>
<evidence type="ECO:0000256" key="16">
    <source>
        <dbReference type="ARBA" id="ARBA00023136"/>
    </source>
</evidence>
<proteinExistence type="inferred from homology"/>
<dbReference type="InterPro" id="IPR036922">
    <property type="entry name" value="Rieske_2Fe-2S_sf"/>
</dbReference>
<evidence type="ECO:0000256" key="20">
    <source>
        <dbReference type="SAM" id="Phobius"/>
    </source>
</evidence>
<dbReference type="Proteomes" id="UP000287547">
    <property type="component" value="Unassembled WGS sequence"/>
</dbReference>
<keyword evidence="12 20" id="KW-1133">Transmembrane helix</keyword>
<feature type="transmembrane region" description="Helical" evidence="20">
    <location>
        <begin position="48"/>
        <end position="69"/>
    </location>
</feature>
<keyword evidence="9" id="KW-0001">2Fe-2S</keyword>